<evidence type="ECO:0000256" key="6">
    <source>
        <dbReference type="ARBA" id="ARBA00023002"/>
    </source>
</evidence>
<gene>
    <name evidence="12" type="ORF">BD410DRAFT_786618</name>
</gene>
<evidence type="ECO:0000256" key="5">
    <source>
        <dbReference type="ARBA" id="ARBA00022723"/>
    </source>
</evidence>
<dbReference type="Gene3D" id="1.10.630.10">
    <property type="entry name" value="Cytochrome P450"/>
    <property type="match status" value="1"/>
</dbReference>
<dbReference type="InterPro" id="IPR017972">
    <property type="entry name" value="Cyt_P450_CS"/>
</dbReference>
<feature type="binding site" description="axial binding residue" evidence="9">
    <location>
        <position position="456"/>
    </location>
    <ligand>
        <name>heme</name>
        <dbReference type="ChEBI" id="CHEBI:30413"/>
    </ligand>
    <ligandPart>
        <name>Fe</name>
        <dbReference type="ChEBI" id="CHEBI:18248"/>
    </ligandPart>
</feature>
<feature type="chain" id="PRO_5021480643" evidence="11">
    <location>
        <begin position="18"/>
        <end position="515"/>
    </location>
</feature>
<name>A0A4Y7QAP2_9AGAM</name>
<comment type="similarity">
    <text evidence="3 10">Belongs to the cytochrome P450 family.</text>
</comment>
<dbReference type="PROSITE" id="PS00086">
    <property type="entry name" value="CYTOCHROME_P450"/>
    <property type="match status" value="1"/>
</dbReference>
<organism evidence="12 13">
    <name type="scientific">Rickenella mellea</name>
    <dbReference type="NCBI Taxonomy" id="50990"/>
    <lineage>
        <taxon>Eukaryota</taxon>
        <taxon>Fungi</taxon>
        <taxon>Dikarya</taxon>
        <taxon>Basidiomycota</taxon>
        <taxon>Agaricomycotina</taxon>
        <taxon>Agaricomycetes</taxon>
        <taxon>Hymenochaetales</taxon>
        <taxon>Rickenellaceae</taxon>
        <taxon>Rickenella</taxon>
    </lineage>
</organism>
<keyword evidence="7 9" id="KW-0408">Iron</keyword>
<dbReference type="GO" id="GO:0016705">
    <property type="term" value="F:oxidoreductase activity, acting on paired donors, with incorporation or reduction of molecular oxygen"/>
    <property type="evidence" value="ECO:0007669"/>
    <property type="project" value="InterPro"/>
</dbReference>
<evidence type="ECO:0000256" key="9">
    <source>
        <dbReference type="PIRSR" id="PIRSR602401-1"/>
    </source>
</evidence>
<dbReference type="PANTHER" id="PTHR24305">
    <property type="entry name" value="CYTOCHROME P450"/>
    <property type="match status" value="1"/>
</dbReference>
<dbReference type="PRINTS" id="PR00385">
    <property type="entry name" value="P450"/>
</dbReference>
<dbReference type="VEuPathDB" id="FungiDB:BD410DRAFT_786618"/>
<dbReference type="OrthoDB" id="1470350at2759"/>
<dbReference type="PANTHER" id="PTHR24305:SF166">
    <property type="entry name" value="CYTOCHROME P450 12A4, MITOCHONDRIAL-RELATED"/>
    <property type="match status" value="1"/>
</dbReference>
<dbReference type="EMBL" id="ML170168">
    <property type="protein sequence ID" value="TDL23929.1"/>
    <property type="molecule type" value="Genomic_DNA"/>
</dbReference>
<evidence type="ECO:0000256" key="2">
    <source>
        <dbReference type="ARBA" id="ARBA00005179"/>
    </source>
</evidence>
<dbReference type="InterPro" id="IPR036396">
    <property type="entry name" value="Cyt_P450_sf"/>
</dbReference>
<keyword evidence="11" id="KW-0732">Signal</keyword>
<proteinExistence type="inferred from homology"/>
<dbReference type="GO" id="GO:0005506">
    <property type="term" value="F:iron ion binding"/>
    <property type="evidence" value="ECO:0007669"/>
    <property type="project" value="InterPro"/>
</dbReference>
<evidence type="ECO:0000256" key="3">
    <source>
        <dbReference type="ARBA" id="ARBA00010617"/>
    </source>
</evidence>
<keyword evidence="13" id="KW-1185">Reference proteome</keyword>
<evidence type="ECO:0000313" key="12">
    <source>
        <dbReference type="EMBL" id="TDL23929.1"/>
    </source>
</evidence>
<dbReference type="PRINTS" id="PR00463">
    <property type="entry name" value="EP450I"/>
</dbReference>
<evidence type="ECO:0000313" key="13">
    <source>
        <dbReference type="Proteomes" id="UP000294933"/>
    </source>
</evidence>
<evidence type="ECO:0000256" key="11">
    <source>
        <dbReference type="SAM" id="SignalP"/>
    </source>
</evidence>
<evidence type="ECO:0000256" key="8">
    <source>
        <dbReference type="ARBA" id="ARBA00023033"/>
    </source>
</evidence>
<evidence type="ECO:0000256" key="10">
    <source>
        <dbReference type="RuleBase" id="RU000461"/>
    </source>
</evidence>
<keyword evidence="8 10" id="KW-0503">Monooxygenase</keyword>
<keyword evidence="4 9" id="KW-0349">Heme</keyword>
<dbReference type="InterPro" id="IPR002401">
    <property type="entry name" value="Cyt_P450_E_grp-I"/>
</dbReference>
<evidence type="ECO:0000256" key="4">
    <source>
        <dbReference type="ARBA" id="ARBA00022617"/>
    </source>
</evidence>
<dbReference type="GO" id="GO:0020037">
    <property type="term" value="F:heme binding"/>
    <property type="evidence" value="ECO:0007669"/>
    <property type="project" value="InterPro"/>
</dbReference>
<feature type="signal peptide" evidence="11">
    <location>
        <begin position="1"/>
        <end position="17"/>
    </location>
</feature>
<comment type="cofactor">
    <cofactor evidence="1 9">
        <name>heme</name>
        <dbReference type="ChEBI" id="CHEBI:30413"/>
    </cofactor>
</comment>
<keyword evidence="5 9" id="KW-0479">Metal-binding</keyword>
<sequence length="515" mass="57526">MFSAAFLILLLAWFTARFIIWRRQEDICHASGPSPKTASWIWGHELEVFQGQASEMYNKWMNMYGPLFKIKAGLFHGDIIVLGDHAAVQHVFANTDTYIKSPSFRPLVANTIGKGVVWAEGQDHTYQRRLLSPAFSLESVKNMADDISACAEKFERTLSKLAAVNGGDITLNIVPYTSYCTLDIIGRVGFGHDFKYGQSVEAKEISDSWSEIVTTGLTIGACLAPIILRAFPFITSIPVSFMQAQGQVKIVIDKLARRFMEDESQIEKGKNILSILKRAQGESDGLTTNQLIDNIVGLTVAGHETSNTWLNFTLLELARRPDIQKKLRDEALQYQGPFSYDGISKLNFLDAVAKEGLRLHAPLIQTERVAMKDDILPLTTPIKTTNGKILRSFRVQKGQVFRIAYLAMQTNPNVWGEDAAEFKPERWLIPGAMPPRNELPRGWSNLVAFSDGPRICIGYRLALFEFKVILATLIRTLEFHATDAVVQRKNTITLQPVVDGKGGVLPLRISLASHM</sequence>
<dbReference type="InterPro" id="IPR050121">
    <property type="entry name" value="Cytochrome_P450_monoxygenase"/>
</dbReference>
<dbReference type="SUPFAM" id="SSF48264">
    <property type="entry name" value="Cytochrome P450"/>
    <property type="match status" value="1"/>
</dbReference>
<dbReference type="AlphaFoldDB" id="A0A4Y7QAP2"/>
<dbReference type="GO" id="GO:0004497">
    <property type="term" value="F:monooxygenase activity"/>
    <property type="evidence" value="ECO:0007669"/>
    <property type="project" value="UniProtKB-KW"/>
</dbReference>
<keyword evidence="6 10" id="KW-0560">Oxidoreductase</keyword>
<reference evidence="12 13" key="1">
    <citation type="submission" date="2018-06" db="EMBL/GenBank/DDBJ databases">
        <title>A transcriptomic atlas of mushroom development highlights an independent origin of complex multicellularity.</title>
        <authorList>
            <consortium name="DOE Joint Genome Institute"/>
            <person name="Krizsan K."/>
            <person name="Almasi E."/>
            <person name="Merenyi Z."/>
            <person name="Sahu N."/>
            <person name="Viragh M."/>
            <person name="Koszo T."/>
            <person name="Mondo S."/>
            <person name="Kiss B."/>
            <person name="Balint B."/>
            <person name="Kues U."/>
            <person name="Barry K."/>
            <person name="Hegedus J.C."/>
            <person name="Henrissat B."/>
            <person name="Johnson J."/>
            <person name="Lipzen A."/>
            <person name="Ohm R."/>
            <person name="Nagy I."/>
            <person name="Pangilinan J."/>
            <person name="Yan J."/>
            <person name="Xiong Y."/>
            <person name="Grigoriev I.V."/>
            <person name="Hibbett D.S."/>
            <person name="Nagy L.G."/>
        </authorList>
    </citation>
    <scope>NUCLEOTIDE SEQUENCE [LARGE SCALE GENOMIC DNA]</scope>
    <source>
        <strain evidence="12 13">SZMC22713</strain>
    </source>
</reference>
<protein>
    <submittedName>
        <fullName evidence="12">Cytochrome P450</fullName>
    </submittedName>
</protein>
<evidence type="ECO:0000256" key="7">
    <source>
        <dbReference type="ARBA" id="ARBA00023004"/>
    </source>
</evidence>
<accession>A0A4Y7QAP2</accession>
<dbReference type="InterPro" id="IPR001128">
    <property type="entry name" value="Cyt_P450"/>
</dbReference>
<comment type="pathway">
    <text evidence="2">Secondary metabolite biosynthesis.</text>
</comment>
<dbReference type="STRING" id="50990.A0A4Y7QAP2"/>
<dbReference type="Proteomes" id="UP000294933">
    <property type="component" value="Unassembled WGS sequence"/>
</dbReference>
<evidence type="ECO:0000256" key="1">
    <source>
        <dbReference type="ARBA" id="ARBA00001971"/>
    </source>
</evidence>
<dbReference type="Pfam" id="PF00067">
    <property type="entry name" value="p450"/>
    <property type="match status" value="1"/>
</dbReference>